<dbReference type="AlphaFoldDB" id="A0A9N9NQJ9"/>
<name>A0A9N9NQJ9_9GLOM</name>
<dbReference type="EMBL" id="CAJVPV010037178">
    <property type="protein sequence ID" value="CAG8754519.1"/>
    <property type="molecule type" value="Genomic_DNA"/>
</dbReference>
<accession>A0A9N9NQJ9</accession>
<reference evidence="1" key="1">
    <citation type="submission" date="2021-06" db="EMBL/GenBank/DDBJ databases">
        <authorList>
            <person name="Kallberg Y."/>
            <person name="Tangrot J."/>
            <person name="Rosling A."/>
        </authorList>
    </citation>
    <scope>NUCLEOTIDE SEQUENCE</scope>
    <source>
        <strain evidence="1">CL551</strain>
    </source>
</reference>
<organism evidence="1 2">
    <name type="scientific">Acaulospora morrowiae</name>
    <dbReference type="NCBI Taxonomy" id="94023"/>
    <lineage>
        <taxon>Eukaryota</taxon>
        <taxon>Fungi</taxon>
        <taxon>Fungi incertae sedis</taxon>
        <taxon>Mucoromycota</taxon>
        <taxon>Glomeromycotina</taxon>
        <taxon>Glomeromycetes</taxon>
        <taxon>Diversisporales</taxon>
        <taxon>Acaulosporaceae</taxon>
        <taxon>Acaulospora</taxon>
    </lineage>
</organism>
<proteinExistence type="predicted"/>
<evidence type="ECO:0000313" key="2">
    <source>
        <dbReference type="Proteomes" id="UP000789342"/>
    </source>
</evidence>
<sequence>DLKFFDDERLDMIIVGTDEKGEEICHLTELNYTNLNFLPIPGPQSVESMGISECLSAVDQVLDKMKNDNFTPFFVLRSQHLRIIPSQLTVNGARDLNSSTRDEMSVHDNQNLFHAMVR</sequence>
<feature type="non-terminal residue" evidence="1">
    <location>
        <position position="1"/>
    </location>
</feature>
<comment type="caution">
    <text evidence="1">The sequence shown here is derived from an EMBL/GenBank/DDBJ whole genome shotgun (WGS) entry which is preliminary data.</text>
</comment>
<dbReference type="Proteomes" id="UP000789342">
    <property type="component" value="Unassembled WGS sequence"/>
</dbReference>
<evidence type="ECO:0000313" key="1">
    <source>
        <dbReference type="EMBL" id="CAG8754519.1"/>
    </source>
</evidence>
<protein>
    <submittedName>
        <fullName evidence="1">15176_t:CDS:1</fullName>
    </submittedName>
</protein>
<keyword evidence="2" id="KW-1185">Reference proteome</keyword>
<gene>
    <name evidence="1" type="ORF">AMORRO_LOCUS15513</name>
</gene>